<protein>
    <submittedName>
        <fullName evidence="2">Uncharacterized protein</fullName>
    </submittedName>
</protein>
<feature type="region of interest" description="Disordered" evidence="1">
    <location>
        <begin position="41"/>
        <end position="61"/>
    </location>
</feature>
<dbReference type="RefSeq" id="WP_150998176.1">
    <property type="nucleotide sequence ID" value="NZ_VZZK01000004.1"/>
</dbReference>
<organism evidence="2 3">
    <name type="scientific">Methylobacterium soli</name>
    <dbReference type="NCBI Taxonomy" id="553447"/>
    <lineage>
        <taxon>Bacteria</taxon>
        <taxon>Pseudomonadati</taxon>
        <taxon>Pseudomonadota</taxon>
        <taxon>Alphaproteobacteria</taxon>
        <taxon>Hyphomicrobiales</taxon>
        <taxon>Methylobacteriaceae</taxon>
        <taxon>Methylobacterium</taxon>
    </lineage>
</organism>
<evidence type="ECO:0000313" key="3">
    <source>
        <dbReference type="Proteomes" id="UP000474159"/>
    </source>
</evidence>
<accession>A0A6L3T403</accession>
<dbReference type="OrthoDB" id="8004510at2"/>
<dbReference type="Proteomes" id="UP000474159">
    <property type="component" value="Unassembled WGS sequence"/>
</dbReference>
<gene>
    <name evidence="2" type="ORF">F6X53_06035</name>
</gene>
<dbReference type="AlphaFoldDB" id="A0A6L3T403"/>
<reference evidence="2 3" key="1">
    <citation type="submission" date="2019-09" db="EMBL/GenBank/DDBJ databases">
        <title>YIM 48816 draft genome.</title>
        <authorList>
            <person name="Jiang L."/>
        </authorList>
    </citation>
    <scope>NUCLEOTIDE SEQUENCE [LARGE SCALE GENOMIC DNA]</scope>
    <source>
        <strain evidence="2 3">YIM 48816</strain>
    </source>
</reference>
<proteinExistence type="predicted"/>
<sequence length="61" mass="6122">MIEIETHSGLCGSAFDGVAQGVARGLGRLFPPIHLPVAVAGPEQQAEAGETLPAPTDQAAA</sequence>
<dbReference type="EMBL" id="VZZK01000004">
    <property type="protein sequence ID" value="KAB1080727.1"/>
    <property type="molecule type" value="Genomic_DNA"/>
</dbReference>
<comment type="caution">
    <text evidence="2">The sequence shown here is derived from an EMBL/GenBank/DDBJ whole genome shotgun (WGS) entry which is preliminary data.</text>
</comment>
<evidence type="ECO:0000313" key="2">
    <source>
        <dbReference type="EMBL" id="KAB1080727.1"/>
    </source>
</evidence>
<keyword evidence="3" id="KW-1185">Reference proteome</keyword>
<evidence type="ECO:0000256" key="1">
    <source>
        <dbReference type="SAM" id="MobiDB-lite"/>
    </source>
</evidence>
<name>A0A6L3T403_9HYPH</name>